<sequence>MGGAGEPGTVDSLAVPRTARGTDGGAGVARTGDDFDGRGGDGDEPLEAPVRRRPRSAGDLWDDAGHDDLQGPGHADDGFGGARGHAHLHEGPAPRAGVRTRRILWLILAPVLALTLGGLVLLWPQSGSMPERLPFLGEGAAVLQATAIGPADEASGLAAARLDDGSLVEVVVPPEALGEVGAGDRLQVFDVPEAAGYGSTYVFVDFARELPLGLLAAGFVLVVLLVARWRGLAAIVGLAGAFATIWGFALPAILSGRPALPVALVTASIIMFVVLYVAHGLTARTTTALLGTLIGLALTAVLAVLATDGARILGTAGEESRLLLSQTGVDLSDLFICGLVLAGMGVLNDVTITQASAVWELRAVAPGATRRELFARAMRIGRDHIASTVYTIAFAYVGAALPLLMVLSLTDAPLGIQLTTGEVVEEIVRTLVGSIGLVLAIPATTAIAALVVPGPEALEGARAAPATR</sequence>
<keyword evidence="2" id="KW-0812">Transmembrane</keyword>
<gene>
    <name evidence="3" type="ORF">GCM10010968_17430</name>
</gene>
<feature type="transmembrane region" description="Helical" evidence="2">
    <location>
        <begin position="260"/>
        <end position="281"/>
    </location>
</feature>
<feature type="transmembrane region" description="Helical" evidence="2">
    <location>
        <begin position="385"/>
        <end position="407"/>
    </location>
</feature>
<feature type="transmembrane region" description="Helical" evidence="2">
    <location>
        <begin position="288"/>
        <end position="307"/>
    </location>
</feature>
<feature type="compositionally biased region" description="Basic and acidic residues" evidence="1">
    <location>
        <begin position="31"/>
        <end position="41"/>
    </location>
</feature>
<dbReference type="Pfam" id="PF07907">
    <property type="entry name" value="YibE_F"/>
    <property type="match status" value="1"/>
</dbReference>
<dbReference type="InterPro" id="IPR012507">
    <property type="entry name" value="YibE_F"/>
</dbReference>
<dbReference type="PANTHER" id="PTHR41771">
    <property type="entry name" value="MEMBRANE PROTEIN-RELATED"/>
    <property type="match status" value="1"/>
</dbReference>
<keyword evidence="4" id="KW-1185">Reference proteome</keyword>
<feature type="transmembrane region" description="Helical" evidence="2">
    <location>
        <begin position="327"/>
        <end position="347"/>
    </location>
</feature>
<feature type="transmembrane region" description="Helical" evidence="2">
    <location>
        <begin position="103"/>
        <end position="123"/>
    </location>
</feature>
<reference evidence="4" key="1">
    <citation type="journal article" date="2019" name="Int. J. Syst. Evol. Microbiol.">
        <title>The Global Catalogue of Microorganisms (GCM) 10K type strain sequencing project: providing services to taxonomists for standard genome sequencing and annotation.</title>
        <authorList>
            <consortium name="The Broad Institute Genomics Platform"/>
            <consortium name="The Broad Institute Genome Sequencing Center for Infectious Disease"/>
            <person name="Wu L."/>
            <person name="Ma J."/>
        </authorList>
    </citation>
    <scope>NUCLEOTIDE SEQUENCE [LARGE SCALE GENOMIC DNA]</scope>
    <source>
        <strain evidence="4">CGMCC 1.6960</strain>
    </source>
</reference>
<dbReference type="Proteomes" id="UP000626982">
    <property type="component" value="Unassembled WGS sequence"/>
</dbReference>
<feature type="transmembrane region" description="Helical" evidence="2">
    <location>
        <begin position="234"/>
        <end position="254"/>
    </location>
</feature>
<keyword evidence="2" id="KW-1133">Transmembrane helix</keyword>
<feature type="region of interest" description="Disordered" evidence="1">
    <location>
        <begin position="1"/>
        <end position="93"/>
    </location>
</feature>
<evidence type="ECO:0000256" key="1">
    <source>
        <dbReference type="SAM" id="MobiDB-lite"/>
    </source>
</evidence>
<accession>A0ABQ2KJQ9</accession>
<evidence type="ECO:0008006" key="5">
    <source>
        <dbReference type="Google" id="ProtNLM"/>
    </source>
</evidence>
<keyword evidence="2" id="KW-0472">Membrane</keyword>
<evidence type="ECO:0000313" key="4">
    <source>
        <dbReference type="Proteomes" id="UP000626982"/>
    </source>
</evidence>
<proteinExistence type="predicted"/>
<evidence type="ECO:0000256" key="2">
    <source>
        <dbReference type="SAM" id="Phobius"/>
    </source>
</evidence>
<feature type="compositionally biased region" description="Basic and acidic residues" evidence="1">
    <location>
        <begin position="63"/>
        <end position="77"/>
    </location>
</feature>
<feature type="transmembrane region" description="Helical" evidence="2">
    <location>
        <begin position="427"/>
        <end position="452"/>
    </location>
</feature>
<organism evidence="3 4">
    <name type="scientific">Agrococcus terreus</name>
    <dbReference type="NCBI Taxonomy" id="574649"/>
    <lineage>
        <taxon>Bacteria</taxon>
        <taxon>Bacillati</taxon>
        <taxon>Actinomycetota</taxon>
        <taxon>Actinomycetes</taxon>
        <taxon>Micrococcales</taxon>
        <taxon>Microbacteriaceae</taxon>
        <taxon>Agrococcus</taxon>
    </lineage>
</organism>
<evidence type="ECO:0000313" key="3">
    <source>
        <dbReference type="EMBL" id="GGN85021.1"/>
    </source>
</evidence>
<feature type="transmembrane region" description="Helical" evidence="2">
    <location>
        <begin position="210"/>
        <end position="227"/>
    </location>
</feature>
<dbReference type="EMBL" id="BMLM01000001">
    <property type="protein sequence ID" value="GGN85021.1"/>
    <property type="molecule type" value="Genomic_DNA"/>
</dbReference>
<comment type="caution">
    <text evidence="3">The sequence shown here is derived from an EMBL/GenBank/DDBJ whole genome shotgun (WGS) entry which is preliminary data.</text>
</comment>
<protein>
    <recommendedName>
        <fullName evidence="5">YibE/F-like protein</fullName>
    </recommendedName>
</protein>
<name>A0ABQ2KJQ9_9MICO</name>
<dbReference type="PANTHER" id="PTHR41771:SF1">
    <property type="entry name" value="MEMBRANE PROTEIN"/>
    <property type="match status" value="1"/>
</dbReference>